<sequence length="470" mass="53198">MQPFTARRWHFDSKIFAKDFVTVSPTASSLLTPKQRSRPNFTELLMTAASSTATPGGDQVPAPRSPVASRRKKNYYAGPRVLADCYIPMLDSDVDNVRLVLSDPEHPMNDDYQWDILADVRGVLYHRSGQPDDLIPGVLRTRVSPLRANGESDEEEDEEGEEGQGTQSDSRKRKDAPLQQLEKVQDMLETKPYQVTQEGCQRIQLFIKNRLVFMIEQNHTEAFFAAILKDAIGIETDHPSWPSLFANGSKFRNNLKNKTLNAALARGFIWLTHDEEGKKWLVHVEKKRKSWTDSKGSTHILTPPSSLFKDPFYHSLGIAKEIFHCCRSAIDWDKLHTNGVMNDMGKRLAGKALAIVRGECYHAAKDYMEGPLVNSSKKGTGSRDQALFNYLRDVDATFAITVPDPRPDHEGKKLGLFPPLRDSRQYKKRAKNVEKRSVVSSELLEEQEGFVKEITMDLPPVNFNIDPLFV</sequence>
<gene>
    <name evidence="2" type="ORF">BJ508DRAFT_330045</name>
</gene>
<proteinExistence type="predicted"/>
<name>A0A3N4I6Y2_ASCIM</name>
<protein>
    <submittedName>
        <fullName evidence="2">Uncharacterized protein</fullName>
    </submittedName>
</protein>
<evidence type="ECO:0000256" key="1">
    <source>
        <dbReference type="SAM" id="MobiDB-lite"/>
    </source>
</evidence>
<dbReference type="Proteomes" id="UP000275078">
    <property type="component" value="Unassembled WGS sequence"/>
</dbReference>
<organism evidence="2 3">
    <name type="scientific">Ascobolus immersus RN42</name>
    <dbReference type="NCBI Taxonomy" id="1160509"/>
    <lineage>
        <taxon>Eukaryota</taxon>
        <taxon>Fungi</taxon>
        <taxon>Dikarya</taxon>
        <taxon>Ascomycota</taxon>
        <taxon>Pezizomycotina</taxon>
        <taxon>Pezizomycetes</taxon>
        <taxon>Pezizales</taxon>
        <taxon>Ascobolaceae</taxon>
        <taxon>Ascobolus</taxon>
    </lineage>
</organism>
<reference evidence="2 3" key="1">
    <citation type="journal article" date="2018" name="Nat. Ecol. Evol.">
        <title>Pezizomycetes genomes reveal the molecular basis of ectomycorrhizal truffle lifestyle.</title>
        <authorList>
            <person name="Murat C."/>
            <person name="Payen T."/>
            <person name="Noel B."/>
            <person name="Kuo A."/>
            <person name="Morin E."/>
            <person name="Chen J."/>
            <person name="Kohler A."/>
            <person name="Krizsan K."/>
            <person name="Balestrini R."/>
            <person name="Da Silva C."/>
            <person name="Montanini B."/>
            <person name="Hainaut M."/>
            <person name="Levati E."/>
            <person name="Barry K.W."/>
            <person name="Belfiori B."/>
            <person name="Cichocki N."/>
            <person name="Clum A."/>
            <person name="Dockter R.B."/>
            <person name="Fauchery L."/>
            <person name="Guy J."/>
            <person name="Iotti M."/>
            <person name="Le Tacon F."/>
            <person name="Lindquist E.A."/>
            <person name="Lipzen A."/>
            <person name="Malagnac F."/>
            <person name="Mello A."/>
            <person name="Molinier V."/>
            <person name="Miyauchi S."/>
            <person name="Poulain J."/>
            <person name="Riccioni C."/>
            <person name="Rubini A."/>
            <person name="Sitrit Y."/>
            <person name="Splivallo R."/>
            <person name="Traeger S."/>
            <person name="Wang M."/>
            <person name="Zifcakova L."/>
            <person name="Wipf D."/>
            <person name="Zambonelli A."/>
            <person name="Paolocci F."/>
            <person name="Nowrousian M."/>
            <person name="Ottonello S."/>
            <person name="Baldrian P."/>
            <person name="Spatafora J.W."/>
            <person name="Henrissat B."/>
            <person name="Nagy L.G."/>
            <person name="Aury J.M."/>
            <person name="Wincker P."/>
            <person name="Grigoriev I.V."/>
            <person name="Bonfante P."/>
            <person name="Martin F.M."/>
        </authorList>
    </citation>
    <scope>NUCLEOTIDE SEQUENCE [LARGE SCALE GENOMIC DNA]</scope>
    <source>
        <strain evidence="2 3">RN42</strain>
    </source>
</reference>
<evidence type="ECO:0000313" key="3">
    <source>
        <dbReference type="Proteomes" id="UP000275078"/>
    </source>
</evidence>
<feature type="region of interest" description="Disordered" evidence="1">
    <location>
        <begin position="147"/>
        <end position="178"/>
    </location>
</feature>
<accession>A0A3N4I6Y2</accession>
<dbReference type="EMBL" id="ML119724">
    <property type="protein sequence ID" value="RPA77544.1"/>
    <property type="molecule type" value="Genomic_DNA"/>
</dbReference>
<feature type="compositionally biased region" description="Acidic residues" evidence="1">
    <location>
        <begin position="151"/>
        <end position="162"/>
    </location>
</feature>
<dbReference type="AlphaFoldDB" id="A0A3N4I6Y2"/>
<evidence type="ECO:0000313" key="2">
    <source>
        <dbReference type="EMBL" id="RPA77544.1"/>
    </source>
</evidence>
<keyword evidence="3" id="KW-1185">Reference proteome</keyword>